<dbReference type="InterPro" id="IPR001563">
    <property type="entry name" value="Peptidase_S10"/>
</dbReference>
<keyword evidence="3" id="KW-0964">Secreted</keyword>
<feature type="signal peptide" evidence="10">
    <location>
        <begin position="1"/>
        <end position="29"/>
    </location>
</feature>
<comment type="subcellular location">
    <subcellularLocation>
        <location evidence="1">Secreted</location>
    </subcellularLocation>
</comment>
<dbReference type="EC" id="3.4.16.-" evidence="10"/>
<proteinExistence type="inferred from homology"/>
<dbReference type="PROSITE" id="PS51257">
    <property type="entry name" value="PROKAR_LIPOPROTEIN"/>
    <property type="match status" value="1"/>
</dbReference>
<evidence type="ECO:0000313" key="12">
    <source>
        <dbReference type="Proteomes" id="UP001187471"/>
    </source>
</evidence>
<organism evidence="11 12">
    <name type="scientific">Escallonia rubra</name>
    <dbReference type="NCBI Taxonomy" id="112253"/>
    <lineage>
        <taxon>Eukaryota</taxon>
        <taxon>Viridiplantae</taxon>
        <taxon>Streptophyta</taxon>
        <taxon>Embryophyta</taxon>
        <taxon>Tracheophyta</taxon>
        <taxon>Spermatophyta</taxon>
        <taxon>Magnoliopsida</taxon>
        <taxon>eudicotyledons</taxon>
        <taxon>Gunneridae</taxon>
        <taxon>Pentapetalae</taxon>
        <taxon>asterids</taxon>
        <taxon>campanulids</taxon>
        <taxon>Escalloniales</taxon>
        <taxon>Escalloniaceae</taxon>
        <taxon>Escallonia</taxon>
    </lineage>
</organism>
<evidence type="ECO:0000256" key="6">
    <source>
        <dbReference type="ARBA" id="ARBA00022729"/>
    </source>
</evidence>
<dbReference type="Pfam" id="PF00450">
    <property type="entry name" value="Peptidase_S10"/>
    <property type="match status" value="1"/>
</dbReference>
<dbReference type="Gene3D" id="6.10.250.940">
    <property type="match status" value="1"/>
</dbReference>
<keyword evidence="5 10" id="KW-0645">Protease</keyword>
<evidence type="ECO:0000256" key="3">
    <source>
        <dbReference type="ARBA" id="ARBA00022525"/>
    </source>
</evidence>
<dbReference type="InterPro" id="IPR018202">
    <property type="entry name" value="Ser_caboxypep_ser_AS"/>
</dbReference>
<feature type="non-terminal residue" evidence="11">
    <location>
        <position position="459"/>
    </location>
</feature>
<comment type="similarity">
    <text evidence="2 10">Belongs to the peptidase S10 family.</text>
</comment>
<sequence length="459" mass="51325">MIKLAQITLFFALSLCLVVCSCLSYGSQADNLHMLLKSRSSQNPPITDSWPLPQATQEYSPVYVGSHDGLMQADKIDSLPGQPDGVDFDQYSGYVTVDPQAGRALTNDRRQLFDNHGPGCSSLIGAWAELGPFRVNSDGKTLFRNNYGWNNASNVIFLESPAGVGFSYSNTSSDYHHTGDKSTANDAYIFLVKWLERFPQYKTRDFYITGESYAGHYVPQLAYTILLNNKVTNQTVINLKGIAKGLLDYWWTHALLSDETHEKLITECQFVNDTSSPKCEDIIDNSFDTLGDLDVYNIYAPICLDPVLKNGSTGSVDNIDPCYGLYVITYLNTAEVQTAFHAKLTEWGGCTTYNWTDAPTTILPVIQNLIASDIRVWVFRQAFNRPSCYIHGDVDGRVPVTSTKYSLNWLNLPIETAWRPWYLDHEVGGYVEEYKGITLVTVRGAGHMVPSYQPERALA</sequence>
<dbReference type="PANTHER" id="PTHR11802:SF511">
    <property type="entry name" value="CARBOXYPEPTIDASE"/>
    <property type="match status" value="1"/>
</dbReference>
<feature type="chain" id="PRO_5041517307" description="Carboxypeptidase" evidence="10">
    <location>
        <begin position="30"/>
        <end position="459"/>
    </location>
</feature>
<dbReference type="SUPFAM" id="SSF53474">
    <property type="entry name" value="alpha/beta-Hydrolases"/>
    <property type="match status" value="1"/>
</dbReference>
<evidence type="ECO:0000256" key="9">
    <source>
        <dbReference type="ARBA" id="ARBA00023180"/>
    </source>
</evidence>
<dbReference type="InterPro" id="IPR033124">
    <property type="entry name" value="Ser_caboxypep_his_AS"/>
</dbReference>
<evidence type="ECO:0000256" key="5">
    <source>
        <dbReference type="ARBA" id="ARBA00022670"/>
    </source>
</evidence>
<evidence type="ECO:0000256" key="10">
    <source>
        <dbReference type="RuleBase" id="RU361156"/>
    </source>
</evidence>
<dbReference type="Proteomes" id="UP001187471">
    <property type="component" value="Unassembled WGS sequence"/>
</dbReference>
<dbReference type="EMBL" id="JAVXUO010000733">
    <property type="protein sequence ID" value="KAK2989540.1"/>
    <property type="molecule type" value="Genomic_DNA"/>
</dbReference>
<dbReference type="AlphaFoldDB" id="A0AA88RUG4"/>
<dbReference type="GO" id="GO:0005576">
    <property type="term" value="C:extracellular region"/>
    <property type="evidence" value="ECO:0007669"/>
    <property type="project" value="UniProtKB-SubCell"/>
</dbReference>
<evidence type="ECO:0000256" key="7">
    <source>
        <dbReference type="ARBA" id="ARBA00022801"/>
    </source>
</evidence>
<keyword evidence="4 10" id="KW-0121">Carboxypeptidase</keyword>
<dbReference type="PROSITE" id="PS00131">
    <property type="entry name" value="CARBOXYPEPT_SER_SER"/>
    <property type="match status" value="1"/>
</dbReference>
<reference evidence="11" key="1">
    <citation type="submission" date="2022-12" db="EMBL/GenBank/DDBJ databases">
        <title>Draft genome assemblies for two species of Escallonia (Escalloniales).</title>
        <authorList>
            <person name="Chanderbali A."/>
            <person name="Dervinis C."/>
            <person name="Anghel I."/>
            <person name="Soltis D."/>
            <person name="Soltis P."/>
            <person name="Zapata F."/>
        </authorList>
    </citation>
    <scope>NUCLEOTIDE SEQUENCE</scope>
    <source>
        <strain evidence="11">UCBG92.1500</strain>
        <tissue evidence="11">Leaf</tissue>
    </source>
</reference>
<keyword evidence="12" id="KW-1185">Reference proteome</keyword>
<evidence type="ECO:0000256" key="4">
    <source>
        <dbReference type="ARBA" id="ARBA00022645"/>
    </source>
</evidence>
<evidence type="ECO:0000256" key="2">
    <source>
        <dbReference type="ARBA" id="ARBA00009431"/>
    </source>
</evidence>
<dbReference type="Gene3D" id="3.40.50.11320">
    <property type="match status" value="1"/>
</dbReference>
<dbReference type="GO" id="GO:0004185">
    <property type="term" value="F:serine-type carboxypeptidase activity"/>
    <property type="evidence" value="ECO:0007669"/>
    <property type="project" value="UniProtKB-UniRule"/>
</dbReference>
<dbReference type="PANTHER" id="PTHR11802">
    <property type="entry name" value="SERINE PROTEASE FAMILY S10 SERINE CARBOXYPEPTIDASE"/>
    <property type="match status" value="1"/>
</dbReference>
<accession>A0AA88RUG4</accession>
<dbReference type="Gene3D" id="3.40.50.1820">
    <property type="entry name" value="alpha/beta hydrolase"/>
    <property type="match status" value="1"/>
</dbReference>
<keyword evidence="9" id="KW-0325">Glycoprotein</keyword>
<dbReference type="GO" id="GO:0005773">
    <property type="term" value="C:vacuole"/>
    <property type="evidence" value="ECO:0007669"/>
    <property type="project" value="TreeGrafter"/>
</dbReference>
<dbReference type="PRINTS" id="PR00724">
    <property type="entry name" value="CRBOXYPTASEC"/>
</dbReference>
<gene>
    <name evidence="11" type="ORF">RJ640_016664</name>
</gene>
<dbReference type="InterPro" id="IPR029058">
    <property type="entry name" value="AB_hydrolase_fold"/>
</dbReference>
<evidence type="ECO:0000256" key="1">
    <source>
        <dbReference type="ARBA" id="ARBA00004613"/>
    </source>
</evidence>
<dbReference type="FunFam" id="3.40.50.11320:FF:000002">
    <property type="entry name" value="Carboxypeptidase"/>
    <property type="match status" value="1"/>
</dbReference>
<name>A0AA88RUG4_9ASTE</name>
<dbReference type="GO" id="GO:0006508">
    <property type="term" value="P:proteolysis"/>
    <property type="evidence" value="ECO:0007669"/>
    <property type="project" value="UniProtKB-KW"/>
</dbReference>
<protein>
    <recommendedName>
        <fullName evidence="10">Carboxypeptidase</fullName>
        <ecNumber evidence="10">3.4.16.-</ecNumber>
    </recommendedName>
</protein>
<comment type="caution">
    <text evidence="11">The sequence shown here is derived from an EMBL/GenBank/DDBJ whole genome shotgun (WGS) entry which is preliminary data.</text>
</comment>
<keyword evidence="8" id="KW-1015">Disulfide bond</keyword>
<keyword evidence="7 10" id="KW-0378">Hydrolase</keyword>
<evidence type="ECO:0000313" key="11">
    <source>
        <dbReference type="EMBL" id="KAK2989540.1"/>
    </source>
</evidence>
<keyword evidence="6 10" id="KW-0732">Signal</keyword>
<dbReference type="PROSITE" id="PS00560">
    <property type="entry name" value="CARBOXYPEPT_SER_HIS"/>
    <property type="match status" value="1"/>
</dbReference>
<evidence type="ECO:0000256" key="8">
    <source>
        <dbReference type="ARBA" id="ARBA00023157"/>
    </source>
</evidence>